<evidence type="ECO:0000256" key="17">
    <source>
        <dbReference type="SAM" id="Phobius"/>
    </source>
</evidence>
<evidence type="ECO:0000256" key="10">
    <source>
        <dbReference type="ARBA" id="ARBA00023137"/>
    </source>
</evidence>
<sequence length="1038" mass="115713">MADEVDDLLLRRDDFEVILDILEGAAKAIKSDYAKNKIKQTANREDISIKLLTASADDLRKKISGGNIDYSQWYSMEMYAPSGVNDPTNPPYKGGSMYIHKVIDKLPKPKADGRSVIWYEPTPVVTTSDPLEVLPTGTVQAYEGSPAMLKWNYSVTPRLLYGIIRFNRIGITNFRSNGQEGEVDARFKDRFSLTATPQSASLLISNVTAADDKAYGEFSCHLVAPNGVVWIRRIQVQVIWSTATLKWNYSVTPGLQYGIIRFNRTGITNFQSNGQEGEVDARFKDRFSLTATPQSASLFISNVTAADDKANGEFSCHLFAPNGVVWIRRIQVQVIYPVKIVNFQTEYFVGYRENLNLDCEAEGNPPPTYSWTPCGTELVCDNNNLYISQLFEDADYTCRVANNFSGDTKKASVFIGGNVINVTIVITSESCTDGKYEDQSSLSTRLKELMTVVFGGKPYGYQSLDFINNIRCEGIAVDLGLTFNSKTREKDTIAALCNATKGGKLGSFSVSAIKGKRSRFDFETTTTAACTFTMSPGSPSDSTVWFIVGAVLGSVTALAVPIGIFVLFKWKSVFRTILLEANKLELEMVIRYVCSDDSDSNSSSRNVSEAGESGNERDFRVVGGLEETYRFEPQAPEGYEEPDEEDEDGLTPAILESRSENQITVDKWGSKKRTTELEMVDPSQSQNYMALDEKTRSPSLHDARQGNCPQPAEPVNEYASLNSSSRYWEIPADHVTIEKVVGKGAFGQVAKATVKGLHGGLKTTVVAVKMLKDNTSESEGKELFSELELMKHLEPHPHVIKLLGCVTISGPLMVLIEYVPYGDLLGYLRKSRGLNDTYYKDPDIKPKTNLTSRQLTKFAWQVADGMSYLSSIPIIHRDLAARNVLVGDGETCKVTDFGMARDVQEDNIYEMKSKGRIPVKWTAFEALLHGKYTTKSDVWSYGVVLYEIFTIGGSPYPKMDGRQVLTLLEGGYKMPKPQHVDDKLYDIMTNCWKDDPNLRPSFEDLRNELKEIENQHKGLLDLDNYNDLLYITVDDLAE</sequence>
<dbReference type="EMBL" id="LSMT01000014">
    <property type="protein sequence ID" value="PFX33184.1"/>
    <property type="molecule type" value="Genomic_DNA"/>
</dbReference>
<evidence type="ECO:0000256" key="4">
    <source>
        <dbReference type="ARBA" id="ARBA00022692"/>
    </source>
</evidence>
<evidence type="ECO:0000313" key="20">
    <source>
        <dbReference type="EMBL" id="PFX33184.1"/>
    </source>
</evidence>
<evidence type="ECO:0000256" key="12">
    <source>
        <dbReference type="ARBA" id="ARBA00023170"/>
    </source>
</evidence>
<dbReference type="FunFam" id="1.10.510.10:FF:000554">
    <property type="entry name" value="Predicted protein"/>
    <property type="match status" value="1"/>
</dbReference>
<dbReference type="PROSITE" id="PS50835">
    <property type="entry name" value="IG_LIKE"/>
    <property type="match status" value="1"/>
</dbReference>
<keyword evidence="6 20" id="KW-0418">Kinase</keyword>
<dbReference type="SUPFAM" id="SSF48726">
    <property type="entry name" value="Immunoglobulin"/>
    <property type="match status" value="2"/>
</dbReference>
<dbReference type="OrthoDB" id="5957862at2759"/>
<keyword evidence="10" id="KW-0829">Tyrosine-protein kinase</keyword>
<keyword evidence="3" id="KW-0808">Transferase</keyword>
<dbReference type="GO" id="GO:0043235">
    <property type="term" value="C:receptor complex"/>
    <property type="evidence" value="ECO:0007669"/>
    <property type="project" value="TreeGrafter"/>
</dbReference>
<keyword evidence="13" id="KW-0325">Glycoprotein</keyword>
<keyword evidence="7 15" id="KW-0067">ATP-binding</keyword>
<dbReference type="InterPro" id="IPR001245">
    <property type="entry name" value="Ser-Thr/Tyr_kinase_cat_dom"/>
</dbReference>
<dbReference type="PRINTS" id="PR00109">
    <property type="entry name" value="TYRKINASE"/>
</dbReference>
<name>A0A2B4SR86_STYPI</name>
<dbReference type="PANTHER" id="PTHR24416:SF621">
    <property type="entry name" value="TYROSINE KINASE RECEPTOR CAD96CA"/>
    <property type="match status" value="1"/>
</dbReference>
<dbReference type="InterPro" id="IPR011009">
    <property type="entry name" value="Kinase-like_dom_sf"/>
</dbReference>
<dbReference type="InterPro" id="IPR017441">
    <property type="entry name" value="Protein_kinase_ATP_BS"/>
</dbReference>
<dbReference type="GO" id="GO:0004714">
    <property type="term" value="F:transmembrane receptor protein tyrosine kinase activity"/>
    <property type="evidence" value="ECO:0007669"/>
    <property type="project" value="UniProtKB-EC"/>
</dbReference>
<dbReference type="PANTHER" id="PTHR24416">
    <property type="entry name" value="TYROSINE-PROTEIN KINASE RECEPTOR"/>
    <property type="match status" value="1"/>
</dbReference>
<evidence type="ECO:0000256" key="8">
    <source>
        <dbReference type="ARBA" id="ARBA00022989"/>
    </source>
</evidence>
<evidence type="ECO:0000256" key="13">
    <source>
        <dbReference type="ARBA" id="ARBA00023180"/>
    </source>
</evidence>
<keyword evidence="9 17" id="KW-0472">Membrane</keyword>
<evidence type="ECO:0000256" key="9">
    <source>
        <dbReference type="ARBA" id="ARBA00023136"/>
    </source>
</evidence>
<keyword evidence="5 15" id="KW-0547">Nucleotide-binding</keyword>
<evidence type="ECO:0000256" key="2">
    <source>
        <dbReference type="ARBA" id="ARBA00011902"/>
    </source>
</evidence>
<feature type="binding site" evidence="15">
    <location>
        <position position="769"/>
    </location>
    <ligand>
        <name>ATP</name>
        <dbReference type="ChEBI" id="CHEBI:30616"/>
    </ligand>
</feature>
<evidence type="ECO:0000259" key="19">
    <source>
        <dbReference type="PROSITE" id="PS50835"/>
    </source>
</evidence>
<accession>A0A2B4SR86</accession>
<feature type="domain" description="Protein kinase" evidence="18">
    <location>
        <begin position="735"/>
        <end position="1019"/>
    </location>
</feature>
<keyword evidence="21" id="KW-1185">Reference proteome</keyword>
<dbReference type="Gene3D" id="3.30.200.20">
    <property type="entry name" value="Phosphorylase Kinase, domain 1"/>
    <property type="match status" value="1"/>
</dbReference>
<dbReference type="GO" id="GO:0005886">
    <property type="term" value="C:plasma membrane"/>
    <property type="evidence" value="ECO:0007669"/>
    <property type="project" value="TreeGrafter"/>
</dbReference>
<evidence type="ECO:0000256" key="14">
    <source>
        <dbReference type="ARBA" id="ARBA00051243"/>
    </source>
</evidence>
<evidence type="ECO:0000256" key="11">
    <source>
        <dbReference type="ARBA" id="ARBA00023157"/>
    </source>
</evidence>
<feature type="region of interest" description="Disordered" evidence="16">
    <location>
        <begin position="596"/>
        <end position="619"/>
    </location>
</feature>
<dbReference type="PROSITE" id="PS00109">
    <property type="entry name" value="PROTEIN_KINASE_TYR"/>
    <property type="match status" value="1"/>
</dbReference>
<evidence type="ECO:0000256" key="15">
    <source>
        <dbReference type="PROSITE-ProRule" id="PRU10141"/>
    </source>
</evidence>
<feature type="domain" description="Ig-like" evidence="19">
    <location>
        <begin position="337"/>
        <end position="414"/>
    </location>
</feature>
<comment type="subcellular location">
    <subcellularLocation>
        <location evidence="1">Membrane</location>
        <topology evidence="1">Single-pass membrane protein</topology>
    </subcellularLocation>
</comment>
<keyword evidence="4 17" id="KW-0812">Transmembrane</keyword>
<evidence type="ECO:0000256" key="1">
    <source>
        <dbReference type="ARBA" id="ARBA00004167"/>
    </source>
</evidence>
<keyword evidence="11" id="KW-1015">Disulfide bond</keyword>
<keyword evidence="8 17" id="KW-1133">Transmembrane helix</keyword>
<dbReference type="InterPro" id="IPR050122">
    <property type="entry name" value="RTK"/>
</dbReference>
<dbReference type="Pfam" id="PF13927">
    <property type="entry name" value="Ig_3"/>
    <property type="match status" value="1"/>
</dbReference>
<keyword evidence="12 20" id="KW-0675">Receptor</keyword>
<evidence type="ECO:0000256" key="3">
    <source>
        <dbReference type="ARBA" id="ARBA00022679"/>
    </source>
</evidence>
<dbReference type="InterPro" id="IPR036179">
    <property type="entry name" value="Ig-like_dom_sf"/>
</dbReference>
<dbReference type="PROSITE" id="PS00107">
    <property type="entry name" value="PROTEIN_KINASE_ATP"/>
    <property type="match status" value="1"/>
</dbReference>
<evidence type="ECO:0000256" key="5">
    <source>
        <dbReference type="ARBA" id="ARBA00022741"/>
    </source>
</evidence>
<comment type="catalytic activity">
    <reaction evidence="14">
        <text>L-tyrosyl-[protein] + ATP = O-phospho-L-tyrosyl-[protein] + ADP + H(+)</text>
        <dbReference type="Rhea" id="RHEA:10596"/>
        <dbReference type="Rhea" id="RHEA-COMP:10136"/>
        <dbReference type="Rhea" id="RHEA-COMP:20101"/>
        <dbReference type="ChEBI" id="CHEBI:15378"/>
        <dbReference type="ChEBI" id="CHEBI:30616"/>
        <dbReference type="ChEBI" id="CHEBI:46858"/>
        <dbReference type="ChEBI" id="CHEBI:61978"/>
        <dbReference type="ChEBI" id="CHEBI:456216"/>
        <dbReference type="EC" id="2.7.10.1"/>
    </reaction>
</comment>
<evidence type="ECO:0000256" key="7">
    <source>
        <dbReference type="ARBA" id="ARBA00022840"/>
    </source>
</evidence>
<dbReference type="Pfam" id="PF07714">
    <property type="entry name" value="PK_Tyr_Ser-Thr"/>
    <property type="match status" value="1"/>
</dbReference>
<dbReference type="AlphaFoldDB" id="A0A2B4SR86"/>
<evidence type="ECO:0000313" key="21">
    <source>
        <dbReference type="Proteomes" id="UP000225706"/>
    </source>
</evidence>
<reference evidence="21" key="1">
    <citation type="journal article" date="2017" name="bioRxiv">
        <title>Comparative analysis of the genomes of Stylophora pistillata and Acropora digitifera provides evidence for extensive differences between species of corals.</title>
        <authorList>
            <person name="Voolstra C.R."/>
            <person name="Li Y."/>
            <person name="Liew Y.J."/>
            <person name="Baumgarten S."/>
            <person name="Zoccola D."/>
            <person name="Flot J.-F."/>
            <person name="Tambutte S."/>
            <person name="Allemand D."/>
            <person name="Aranda M."/>
        </authorList>
    </citation>
    <scope>NUCLEOTIDE SEQUENCE [LARGE SCALE GENOMIC DNA]</scope>
</reference>
<evidence type="ECO:0000259" key="18">
    <source>
        <dbReference type="PROSITE" id="PS50011"/>
    </source>
</evidence>
<dbReference type="InterPro" id="IPR013783">
    <property type="entry name" value="Ig-like_fold"/>
</dbReference>
<dbReference type="InterPro" id="IPR007110">
    <property type="entry name" value="Ig-like_dom"/>
</dbReference>
<dbReference type="STRING" id="50429.A0A2B4SR86"/>
<dbReference type="Gene3D" id="1.10.510.10">
    <property type="entry name" value="Transferase(Phosphotransferase) domain 1"/>
    <property type="match status" value="1"/>
</dbReference>
<comment type="caution">
    <text evidence="20">The sequence shown here is derived from an EMBL/GenBank/DDBJ whole genome shotgun (WGS) entry which is preliminary data.</text>
</comment>
<dbReference type="Proteomes" id="UP000225706">
    <property type="component" value="Unassembled WGS sequence"/>
</dbReference>
<organism evidence="20 21">
    <name type="scientific">Stylophora pistillata</name>
    <name type="common">Smooth cauliflower coral</name>
    <dbReference type="NCBI Taxonomy" id="50429"/>
    <lineage>
        <taxon>Eukaryota</taxon>
        <taxon>Metazoa</taxon>
        <taxon>Cnidaria</taxon>
        <taxon>Anthozoa</taxon>
        <taxon>Hexacorallia</taxon>
        <taxon>Scleractinia</taxon>
        <taxon>Astrocoeniina</taxon>
        <taxon>Pocilloporidae</taxon>
        <taxon>Stylophora</taxon>
    </lineage>
</organism>
<proteinExistence type="predicted"/>
<feature type="transmembrane region" description="Helical" evidence="17">
    <location>
        <begin position="544"/>
        <end position="568"/>
    </location>
</feature>
<evidence type="ECO:0000256" key="16">
    <source>
        <dbReference type="SAM" id="MobiDB-lite"/>
    </source>
</evidence>
<dbReference type="InterPro" id="IPR020635">
    <property type="entry name" value="Tyr_kinase_cat_dom"/>
</dbReference>
<dbReference type="SUPFAM" id="SSF56112">
    <property type="entry name" value="Protein kinase-like (PK-like)"/>
    <property type="match status" value="1"/>
</dbReference>
<dbReference type="Gene3D" id="2.60.40.10">
    <property type="entry name" value="Immunoglobulins"/>
    <property type="match status" value="3"/>
</dbReference>
<dbReference type="SMART" id="SM00219">
    <property type="entry name" value="TyrKc"/>
    <property type="match status" value="1"/>
</dbReference>
<gene>
    <name evidence="20" type="primary">Ret</name>
    <name evidence="20" type="ORF">AWC38_SpisGene1951</name>
</gene>
<dbReference type="CDD" id="cd00192">
    <property type="entry name" value="PTKc"/>
    <property type="match status" value="1"/>
</dbReference>
<dbReference type="EC" id="2.7.10.1" evidence="2"/>
<evidence type="ECO:0000256" key="6">
    <source>
        <dbReference type="ARBA" id="ARBA00022777"/>
    </source>
</evidence>
<dbReference type="InterPro" id="IPR008266">
    <property type="entry name" value="Tyr_kinase_AS"/>
</dbReference>
<dbReference type="GO" id="GO:0005524">
    <property type="term" value="F:ATP binding"/>
    <property type="evidence" value="ECO:0007669"/>
    <property type="project" value="UniProtKB-UniRule"/>
</dbReference>
<dbReference type="GO" id="GO:0007169">
    <property type="term" value="P:cell surface receptor protein tyrosine kinase signaling pathway"/>
    <property type="evidence" value="ECO:0007669"/>
    <property type="project" value="TreeGrafter"/>
</dbReference>
<dbReference type="PROSITE" id="PS50011">
    <property type="entry name" value="PROTEIN_KINASE_DOM"/>
    <property type="match status" value="1"/>
</dbReference>
<feature type="compositionally biased region" description="Acidic residues" evidence="16">
    <location>
        <begin position="638"/>
        <end position="649"/>
    </location>
</feature>
<feature type="region of interest" description="Disordered" evidence="16">
    <location>
        <begin position="630"/>
        <end position="649"/>
    </location>
</feature>
<dbReference type="InterPro" id="IPR000719">
    <property type="entry name" value="Prot_kinase_dom"/>
</dbReference>
<protein>
    <recommendedName>
        <fullName evidence="2">receptor protein-tyrosine kinase</fullName>
        <ecNumber evidence="2">2.7.10.1</ecNumber>
    </recommendedName>
</protein>